<dbReference type="Gene3D" id="3.90.1410.10">
    <property type="entry name" value="set domain protein methyltransferase, domain 1"/>
    <property type="match status" value="1"/>
</dbReference>
<accession>A0A0B7FPH3</accession>
<name>A0A0B7FPH3_THACB</name>
<dbReference type="EMBL" id="LN679102">
    <property type="protein sequence ID" value="CEL58103.1"/>
    <property type="molecule type" value="Genomic_DNA"/>
</dbReference>
<proteinExistence type="predicted"/>
<dbReference type="OrthoDB" id="341421at2759"/>
<sequence length="204" mass="22985">MDTAWLRLEQSIKPEEDSIIKVEARHVAGAGRGLFAIQDLAALETAISVPGRFLLNAKTLGASYPASLLPQSTPTSKVDPLRLSSIQLLSLHLYRVKRGVKDDTFDAYINTLPSSFSDHPLVVMQSCDLRASVMKTVPPSVERMLLGVEKRLKDDWHLTLNTMEVFPGLSPKRKDDTEDHRLLFEDYTWAWLNGNHMRWCTLPS</sequence>
<dbReference type="SUPFAM" id="SSF82199">
    <property type="entry name" value="SET domain"/>
    <property type="match status" value="1"/>
</dbReference>
<evidence type="ECO:0000313" key="1">
    <source>
        <dbReference type="EMBL" id="CEL58103.1"/>
    </source>
</evidence>
<protein>
    <submittedName>
        <fullName evidence="1">Uncharacterized protein</fullName>
    </submittedName>
</protein>
<dbReference type="AlphaFoldDB" id="A0A0B7FPH3"/>
<reference evidence="1 2" key="1">
    <citation type="submission" date="2014-11" db="EMBL/GenBank/DDBJ databases">
        <authorList>
            <person name="Wibberg Daniel"/>
        </authorList>
    </citation>
    <scope>NUCLEOTIDE SEQUENCE [LARGE SCALE GENOMIC DNA]</scope>
    <source>
        <strain evidence="1">Rhizoctonia solani AG1-IB 7/3/14</strain>
    </source>
</reference>
<dbReference type="Proteomes" id="UP000059188">
    <property type="component" value="Unassembled WGS sequence"/>
</dbReference>
<dbReference type="STRING" id="1108050.A0A0B7FPH3"/>
<dbReference type="InterPro" id="IPR046341">
    <property type="entry name" value="SET_dom_sf"/>
</dbReference>
<organism evidence="1 2">
    <name type="scientific">Thanatephorus cucumeris (strain AG1-IB / isolate 7/3/14)</name>
    <name type="common">Lettuce bottom rot fungus</name>
    <name type="synonym">Rhizoctonia solani</name>
    <dbReference type="NCBI Taxonomy" id="1108050"/>
    <lineage>
        <taxon>Eukaryota</taxon>
        <taxon>Fungi</taxon>
        <taxon>Dikarya</taxon>
        <taxon>Basidiomycota</taxon>
        <taxon>Agaricomycotina</taxon>
        <taxon>Agaricomycetes</taxon>
        <taxon>Cantharellales</taxon>
        <taxon>Ceratobasidiaceae</taxon>
        <taxon>Rhizoctonia</taxon>
        <taxon>Rhizoctonia solani AG-1</taxon>
    </lineage>
</organism>
<keyword evidence="2" id="KW-1185">Reference proteome</keyword>
<evidence type="ECO:0000313" key="2">
    <source>
        <dbReference type="Proteomes" id="UP000059188"/>
    </source>
</evidence>
<gene>
    <name evidence="1" type="ORF">RSOLAG1IB_02848</name>
</gene>